<evidence type="ECO:0000256" key="1">
    <source>
        <dbReference type="ARBA" id="ARBA00022723"/>
    </source>
</evidence>
<dbReference type="InterPro" id="IPR043519">
    <property type="entry name" value="NT_sf"/>
</dbReference>
<feature type="compositionally biased region" description="Basic residues" evidence="3">
    <location>
        <begin position="495"/>
        <end position="507"/>
    </location>
</feature>
<dbReference type="PANTHER" id="PTHR23092">
    <property type="entry name" value="POLY(A) RNA POLYMERASE"/>
    <property type="match status" value="1"/>
</dbReference>
<evidence type="ECO:0000313" key="6">
    <source>
        <dbReference type="EMBL" id="KAK9907979.1"/>
    </source>
</evidence>
<comment type="caution">
    <text evidence="6">The sequence shown here is derived from an EMBL/GenBank/DDBJ whole genome shotgun (WGS) entry which is preliminary data.</text>
</comment>
<dbReference type="PANTHER" id="PTHR23092:SF15">
    <property type="entry name" value="INACTIVE NON-CANONICAL POLY(A) RNA POLYMERASE PROTEIN TRF4-2-RELATED"/>
    <property type="match status" value="1"/>
</dbReference>
<dbReference type="InterPro" id="IPR045862">
    <property type="entry name" value="Trf4-like"/>
</dbReference>
<dbReference type="EMBL" id="JALJOT010000008">
    <property type="protein sequence ID" value="KAK9907979.1"/>
    <property type="molecule type" value="Genomic_DNA"/>
</dbReference>
<keyword evidence="7" id="KW-1185">Reference proteome</keyword>
<evidence type="ECO:0000313" key="7">
    <source>
        <dbReference type="Proteomes" id="UP001491310"/>
    </source>
</evidence>
<feature type="domain" description="Poly(A) RNA polymerase mitochondrial-like central palm" evidence="5">
    <location>
        <begin position="112"/>
        <end position="233"/>
    </location>
</feature>
<dbReference type="InterPro" id="IPR002058">
    <property type="entry name" value="PAP_assoc"/>
</dbReference>
<dbReference type="Pfam" id="PF03828">
    <property type="entry name" value="PAP_assoc"/>
    <property type="match status" value="1"/>
</dbReference>
<dbReference type="CDD" id="cd05402">
    <property type="entry name" value="NT_PAP_TUTase"/>
    <property type="match status" value="1"/>
</dbReference>
<dbReference type="SUPFAM" id="SSF81631">
    <property type="entry name" value="PAP/OAS1 substrate-binding domain"/>
    <property type="match status" value="1"/>
</dbReference>
<gene>
    <name evidence="6" type="ORF">WJX75_000974</name>
</gene>
<feature type="compositionally biased region" description="Basic and acidic residues" evidence="3">
    <location>
        <begin position="467"/>
        <end position="476"/>
    </location>
</feature>
<proteinExistence type="predicted"/>
<sequence length="565" mass="62413">MEGIQFRYHTLAALGAGTLGIKDFADNNVSTLPLSAKEPAFAASEAQGQREDAPADELQDEFIGFDEEIIEDEEASRLEGSPRAAEEPSTSGRSELPWTRASHRIRSPSVRLHNELVDFCRFLAPSTSELASRQAALGRVTDAVQSIWPSASVQVFGSFVTGLYLPSSDMDIVVMDSQCGDIRPALKAVATSLVRKNMAKNIQIIAKAKVPIIKFEDVESGINFDISFDAANGPEAADYVKDLMQKLPPMRPLVLILKVFLHQRELNEVYQGGIGSYALLVMVAAFLLLHPSRACPGGDLDLEMNLGVLLMDFLRLYGRSLNTLDVGISCRKGGCYFGKRSRGMLQPDRPYMLAVEDPKDPSNDLAKGSYNIQKVRSAFDFAYQQLTAAADEGESLLQRVIRLDAVLTDRKGPTPQPSPTPEPAMHIAAGVKRQQPDRGASAEQRSDTVSQALADAHRHKRQKRGRDRAVEEDGSTKGRTRRKRGKHAGAEKDAKHHKHHPKHQKRSRSTEGEERKPKKSKKLRERDTAFGSCESGELMEERPAIKSDGRHARRSASHVRFSDDD</sequence>
<evidence type="ECO:0000256" key="2">
    <source>
        <dbReference type="ARBA" id="ARBA00022842"/>
    </source>
</evidence>
<feature type="region of interest" description="Disordered" evidence="3">
    <location>
        <begin position="431"/>
        <end position="565"/>
    </location>
</feature>
<feature type="compositionally biased region" description="Basic and acidic residues" evidence="3">
    <location>
        <begin position="539"/>
        <end position="550"/>
    </location>
</feature>
<reference evidence="6 7" key="1">
    <citation type="journal article" date="2024" name="Nat. Commun.">
        <title>Phylogenomics reveals the evolutionary origins of lichenization in chlorophyte algae.</title>
        <authorList>
            <person name="Puginier C."/>
            <person name="Libourel C."/>
            <person name="Otte J."/>
            <person name="Skaloud P."/>
            <person name="Haon M."/>
            <person name="Grisel S."/>
            <person name="Petersen M."/>
            <person name="Berrin J.G."/>
            <person name="Delaux P.M."/>
            <person name="Dal Grande F."/>
            <person name="Keller J."/>
        </authorList>
    </citation>
    <scope>NUCLEOTIDE SEQUENCE [LARGE SCALE GENOMIC DNA]</scope>
    <source>
        <strain evidence="6 7">SAG 216-7</strain>
    </source>
</reference>
<keyword evidence="1" id="KW-0479">Metal-binding</keyword>
<dbReference type="Gene3D" id="1.10.1410.10">
    <property type="match status" value="1"/>
</dbReference>
<dbReference type="InterPro" id="IPR054708">
    <property type="entry name" value="MTPAP-like_central"/>
</dbReference>
<evidence type="ECO:0008006" key="8">
    <source>
        <dbReference type="Google" id="ProtNLM"/>
    </source>
</evidence>
<protein>
    <recommendedName>
        <fullName evidence="8">Nucleotidyltransferase</fullName>
    </recommendedName>
</protein>
<feature type="region of interest" description="Disordered" evidence="3">
    <location>
        <begin position="73"/>
        <end position="100"/>
    </location>
</feature>
<feature type="compositionally biased region" description="Basic residues" evidence="3">
    <location>
        <begin position="457"/>
        <end position="466"/>
    </location>
</feature>
<dbReference type="Pfam" id="PF22600">
    <property type="entry name" value="MTPAP-like_central"/>
    <property type="match status" value="1"/>
</dbReference>
<dbReference type="SUPFAM" id="SSF81301">
    <property type="entry name" value="Nucleotidyltransferase"/>
    <property type="match status" value="1"/>
</dbReference>
<feature type="compositionally biased region" description="Basic residues" evidence="3">
    <location>
        <begin position="478"/>
        <end position="487"/>
    </location>
</feature>
<evidence type="ECO:0000259" key="5">
    <source>
        <dbReference type="Pfam" id="PF22600"/>
    </source>
</evidence>
<accession>A0ABR2YLW4</accession>
<keyword evidence="2" id="KW-0460">Magnesium</keyword>
<dbReference type="Gene3D" id="3.30.460.10">
    <property type="entry name" value="Beta Polymerase, domain 2"/>
    <property type="match status" value="1"/>
</dbReference>
<evidence type="ECO:0000256" key="3">
    <source>
        <dbReference type="SAM" id="MobiDB-lite"/>
    </source>
</evidence>
<evidence type="ECO:0000259" key="4">
    <source>
        <dbReference type="Pfam" id="PF03828"/>
    </source>
</evidence>
<name>A0ABR2YLW4_9CHLO</name>
<dbReference type="Proteomes" id="UP001491310">
    <property type="component" value="Unassembled WGS sequence"/>
</dbReference>
<organism evidence="6 7">
    <name type="scientific">Coccomyxa subellipsoidea</name>
    <dbReference type="NCBI Taxonomy" id="248742"/>
    <lineage>
        <taxon>Eukaryota</taxon>
        <taxon>Viridiplantae</taxon>
        <taxon>Chlorophyta</taxon>
        <taxon>core chlorophytes</taxon>
        <taxon>Trebouxiophyceae</taxon>
        <taxon>Trebouxiophyceae incertae sedis</taxon>
        <taxon>Coccomyxaceae</taxon>
        <taxon>Coccomyxa</taxon>
    </lineage>
</organism>
<feature type="domain" description="PAP-associated" evidence="4">
    <location>
        <begin position="305"/>
        <end position="363"/>
    </location>
</feature>